<reference evidence="1" key="1">
    <citation type="submission" date="2014-09" db="EMBL/GenBank/DDBJ databases">
        <authorList>
            <person name="Magalhaes I.L.F."/>
            <person name="Oliveira U."/>
            <person name="Santos F.R."/>
            <person name="Vidigal T.H.D.A."/>
            <person name="Brescovit A.D."/>
            <person name="Santos A.J."/>
        </authorList>
    </citation>
    <scope>NUCLEOTIDE SEQUENCE</scope>
    <source>
        <tissue evidence="1">Shoot tissue taken approximately 20 cm above the soil surface</tissue>
    </source>
</reference>
<reference evidence="1" key="2">
    <citation type="journal article" date="2015" name="Data Brief">
        <title>Shoot transcriptome of the giant reed, Arundo donax.</title>
        <authorList>
            <person name="Barrero R.A."/>
            <person name="Guerrero F.D."/>
            <person name="Moolhuijzen P."/>
            <person name="Goolsby J.A."/>
            <person name="Tidwell J."/>
            <person name="Bellgard S.E."/>
            <person name="Bellgard M.I."/>
        </authorList>
    </citation>
    <scope>NUCLEOTIDE SEQUENCE</scope>
    <source>
        <tissue evidence="1">Shoot tissue taken approximately 20 cm above the soil surface</tissue>
    </source>
</reference>
<protein>
    <submittedName>
        <fullName evidence="1">Uncharacterized protein</fullName>
    </submittedName>
</protein>
<evidence type="ECO:0000313" key="1">
    <source>
        <dbReference type="EMBL" id="JAE28508.1"/>
    </source>
</evidence>
<dbReference type="AlphaFoldDB" id="A0A0A9H6K6"/>
<name>A0A0A9H6K6_ARUDO</name>
<sequence>MTHKLRAAFDEKSCQTQLLVRGLLVCIP</sequence>
<dbReference type="EMBL" id="GBRH01169388">
    <property type="protein sequence ID" value="JAE28508.1"/>
    <property type="molecule type" value="Transcribed_RNA"/>
</dbReference>
<proteinExistence type="predicted"/>
<organism evidence="1">
    <name type="scientific">Arundo donax</name>
    <name type="common">Giant reed</name>
    <name type="synonym">Donax arundinaceus</name>
    <dbReference type="NCBI Taxonomy" id="35708"/>
    <lineage>
        <taxon>Eukaryota</taxon>
        <taxon>Viridiplantae</taxon>
        <taxon>Streptophyta</taxon>
        <taxon>Embryophyta</taxon>
        <taxon>Tracheophyta</taxon>
        <taxon>Spermatophyta</taxon>
        <taxon>Magnoliopsida</taxon>
        <taxon>Liliopsida</taxon>
        <taxon>Poales</taxon>
        <taxon>Poaceae</taxon>
        <taxon>PACMAD clade</taxon>
        <taxon>Arundinoideae</taxon>
        <taxon>Arundineae</taxon>
        <taxon>Arundo</taxon>
    </lineage>
</organism>
<accession>A0A0A9H6K6</accession>